<feature type="domain" description="CopC" evidence="6">
    <location>
        <begin position="39"/>
        <end position="138"/>
    </location>
</feature>
<dbReference type="InParanoid" id="C8XA78"/>
<dbReference type="RefSeq" id="WP_015750086.1">
    <property type="nucleotide sequence ID" value="NC_013235.1"/>
</dbReference>
<dbReference type="InterPro" id="IPR014756">
    <property type="entry name" value="Ig_E-set"/>
</dbReference>
<evidence type="ECO:0000256" key="5">
    <source>
        <dbReference type="SAM" id="Phobius"/>
    </source>
</evidence>
<evidence type="ECO:0000259" key="6">
    <source>
        <dbReference type="Pfam" id="PF04234"/>
    </source>
</evidence>
<dbReference type="GO" id="GO:0005886">
    <property type="term" value="C:plasma membrane"/>
    <property type="evidence" value="ECO:0007669"/>
    <property type="project" value="TreeGrafter"/>
</dbReference>
<dbReference type="AlphaFoldDB" id="C8XA78"/>
<evidence type="ECO:0000313" key="8">
    <source>
        <dbReference type="Proteomes" id="UP000002218"/>
    </source>
</evidence>
<dbReference type="InterPro" id="IPR032694">
    <property type="entry name" value="CopC/D"/>
</dbReference>
<dbReference type="GO" id="GO:0005507">
    <property type="term" value="F:copper ion binding"/>
    <property type="evidence" value="ECO:0007669"/>
    <property type="project" value="InterPro"/>
</dbReference>
<sequence precursor="true">MTTDDSTGRRTGRPARAAAVLAAALLVLLWGGAAPAWAHSSLISSSPAADSVLAQAPDRVELVFNEEIRDFQPKLAITVGAADPVEVTPTVDGATVRADLTGLGLATGSGGTPVAWKIGYRVVSADGHPVSGLITFSVGDGPAPSPVASAPAGSIQADSDQAGGLGGWWCVVGLAVVIAAAGAGWLLLRGRHSAQGE</sequence>
<dbReference type="GO" id="GO:0030313">
    <property type="term" value="C:cell envelope"/>
    <property type="evidence" value="ECO:0007669"/>
    <property type="project" value="UniProtKB-SubCell"/>
</dbReference>
<proteinExistence type="predicted"/>
<keyword evidence="8" id="KW-1185">Reference proteome</keyword>
<evidence type="ECO:0000256" key="3">
    <source>
        <dbReference type="ARBA" id="ARBA00022729"/>
    </source>
</evidence>
<dbReference type="SUPFAM" id="SSF81296">
    <property type="entry name" value="E set domains"/>
    <property type="match status" value="1"/>
</dbReference>
<keyword evidence="2" id="KW-0479">Metal-binding</keyword>
<evidence type="ECO:0000256" key="2">
    <source>
        <dbReference type="ARBA" id="ARBA00022723"/>
    </source>
</evidence>
<dbReference type="PANTHER" id="PTHR34820">
    <property type="entry name" value="INNER MEMBRANE PROTEIN YEBZ"/>
    <property type="match status" value="1"/>
</dbReference>
<feature type="transmembrane region" description="Helical" evidence="5">
    <location>
        <begin position="166"/>
        <end position="188"/>
    </location>
</feature>
<dbReference type="GO" id="GO:0042597">
    <property type="term" value="C:periplasmic space"/>
    <property type="evidence" value="ECO:0007669"/>
    <property type="project" value="InterPro"/>
</dbReference>
<keyword evidence="3" id="KW-0732">Signal</keyword>
<dbReference type="Proteomes" id="UP000002218">
    <property type="component" value="Chromosome"/>
</dbReference>
<dbReference type="STRING" id="479431.Namu_5005"/>
<comment type="subcellular location">
    <subcellularLocation>
        <location evidence="1">Cell envelope</location>
    </subcellularLocation>
</comment>
<evidence type="ECO:0000313" key="7">
    <source>
        <dbReference type="EMBL" id="ACV81278.1"/>
    </source>
</evidence>
<protein>
    <submittedName>
        <fullName evidence="7">Copper resistance protein CopC</fullName>
    </submittedName>
</protein>
<keyword evidence="4" id="KW-0186">Copper</keyword>
<evidence type="ECO:0000256" key="1">
    <source>
        <dbReference type="ARBA" id="ARBA00004196"/>
    </source>
</evidence>
<gene>
    <name evidence="7" type="ordered locus">Namu_5005</name>
</gene>
<accession>C8XA78</accession>
<dbReference type="eggNOG" id="COG2372">
    <property type="taxonomic scope" value="Bacteria"/>
</dbReference>
<dbReference type="GO" id="GO:0046688">
    <property type="term" value="P:response to copper ion"/>
    <property type="evidence" value="ECO:0007669"/>
    <property type="project" value="InterPro"/>
</dbReference>
<organism evidence="7 8">
    <name type="scientific">Nakamurella multipartita (strain ATCC 700099 / DSM 44233 / CIP 104796 / JCM 9543 / NBRC 105858 / Y-104)</name>
    <name type="common">Microsphaera multipartita</name>
    <dbReference type="NCBI Taxonomy" id="479431"/>
    <lineage>
        <taxon>Bacteria</taxon>
        <taxon>Bacillati</taxon>
        <taxon>Actinomycetota</taxon>
        <taxon>Actinomycetes</taxon>
        <taxon>Nakamurellales</taxon>
        <taxon>Nakamurellaceae</taxon>
        <taxon>Nakamurella</taxon>
    </lineage>
</organism>
<keyword evidence="5" id="KW-0472">Membrane</keyword>
<dbReference type="EMBL" id="CP001737">
    <property type="protein sequence ID" value="ACV81278.1"/>
    <property type="molecule type" value="Genomic_DNA"/>
</dbReference>
<evidence type="ECO:0000256" key="4">
    <source>
        <dbReference type="ARBA" id="ARBA00023008"/>
    </source>
</evidence>
<dbReference type="HOGENOM" id="CLU_087859_0_1_11"/>
<name>C8XA78_NAKMY</name>
<dbReference type="InterPro" id="IPR007348">
    <property type="entry name" value="CopC_dom"/>
</dbReference>
<reference evidence="8" key="1">
    <citation type="submission" date="2009-09" db="EMBL/GenBank/DDBJ databases">
        <title>The complete genome of Nakamurella multipartita DSM 44233.</title>
        <authorList>
            <consortium name="US DOE Joint Genome Institute (JGI-PGF)"/>
            <person name="Lucas S."/>
            <person name="Copeland A."/>
            <person name="Lapidus A."/>
            <person name="Glavina del Rio T."/>
            <person name="Dalin E."/>
            <person name="Tice H."/>
            <person name="Bruce D."/>
            <person name="Goodwin L."/>
            <person name="Pitluck S."/>
            <person name="Kyrpides N."/>
            <person name="Mavromatis K."/>
            <person name="Ivanova N."/>
            <person name="Ovchinnikova G."/>
            <person name="Sims D."/>
            <person name="Meincke L."/>
            <person name="Brettin T."/>
            <person name="Detter J.C."/>
            <person name="Han C."/>
            <person name="Larimer F."/>
            <person name="Land M."/>
            <person name="Hauser L."/>
            <person name="Markowitz V."/>
            <person name="Cheng J.-F."/>
            <person name="Hugenholtz P."/>
            <person name="Woyke T."/>
            <person name="Wu D."/>
            <person name="Klenk H.-P."/>
            <person name="Eisen J.A."/>
        </authorList>
    </citation>
    <scope>NUCLEOTIDE SEQUENCE [LARGE SCALE GENOMIC DNA]</scope>
    <source>
        <strain evidence="8">ATCC 700099 / DSM 44233 / CIP 104796 / JCM 9543 / NBRC 105858 / Y-104</strain>
    </source>
</reference>
<dbReference type="Gene3D" id="2.60.40.1220">
    <property type="match status" value="1"/>
</dbReference>
<keyword evidence="5" id="KW-1133">Transmembrane helix</keyword>
<dbReference type="KEGG" id="nml:Namu_5005"/>
<dbReference type="Pfam" id="PF04234">
    <property type="entry name" value="CopC"/>
    <property type="match status" value="1"/>
</dbReference>
<keyword evidence="5" id="KW-0812">Transmembrane</keyword>
<reference evidence="7 8" key="2">
    <citation type="journal article" date="2010" name="Stand. Genomic Sci.">
        <title>Complete genome sequence of Nakamurella multipartita type strain (Y-104).</title>
        <authorList>
            <person name="Tice H."/>
            <person name="Mayilraj S."/>
            <person name="Sims D."/>
            <person name="Lapidus A."/>
            <person name="Nolan M."/>
            <person name="Lucas S."/>
            <person name="Glavina Del Rio T."/>
            <person name="Copeland A."/>
            <person name="Cheng J.F."/>
            <person name="Meincke L."/>
            <person name="Bruce D."/>
            <person name="Goodwin L."/>
            <person name="Pitluck S."/>
            <person name="Ivanova N."/>
            <person name="Mavromatis K."/>
            <person name="Ovchinnikova G."/>
            <person name="Pati A."/>
            <person name="Chen A."/>
            <person name="Palaniappan K."/>
            <person name="Land M."/>
            <person name="Hauser L."/>
            <person name="Chang Y.J."/>
            <person name="Jeffries C.D."/>
            <person name="Detter J.C."/>
            <person name="Brettin T."/>
            <person name="Rohde M."/>
            <person name="Goker M."/>
            <person name="Bristow J."/>
            <person name="Eisen J.A."/>
            <person name="Markowitz V."/>
            <person name="Hugenholtz P."/>
            <person name="Kyrpides N.C."/>
            <person name="Klenk H.P."/>
            <person name="Chen F."/>
        </authorList>
    </citation>
    <scope>NUCLEOTIDE SEQUENCE [LARGE SCALE GENOMIC DNA]</scope>
    <source>
        <strain evidence="8">ATCC 700099 / DSM 44233 / CIP 104796 / JCM 9543 / NBRC 105858 / Y-104</strain>
    </source>
</reference>
<dbReference type="InterPro" id="IPR014755">
    <property type="entry name" value="Cu-Rt/internalin_Ig-like"/>
</dbReference>
<dbReference type="GO" id="GO:0006825">
    <property type="term" value="P:copper ion transport"/>
    <property type="evidence" value="ECO:0007669"/>
    <property type="project" value="InterPro"/>
</dbReference>
<dbReference type="PANTHER" id="PTHR34820:SF4">
    <property type="entry name" value="INNER MEMBRANE PROTEIN YEBZ"/>
    <property type="match status" value="1"/>
</dbReference>